<evidence type="ECO:0000256" key="2">
    <source>
        <dbReference type="SAM" id="Phobius"/>
    </source>
</evidence>
<feature type="chain" id="PRO_5003468658" description="Transmembrane protein" evidence="3">
    <location>
        <begin position="31"/>
        <end position="632"/>
    </location>
</feature>
<feature type="compositionally biased region" description="Polar residues" evidence="1">
    <location>
        <begin position="154"/>
        <end position="172"/>
    </location>
</feature>
<feature type="region of interest" description="Disordered" evidence="1">
    <location>
        <begin position="542"/>
        <end position="589"/>
    </location>
</feature>
<reference evidence="4 5" key="1">
    <citation type="journal article" date="2011" name="PLoS Pathog.">
        <title>Endophytic Life Strategies Decoded by Genome and Transcriptome Analyses of the Mutualistic Root Symbiont Piriformospora indica.</title>
        <authorList>
            <person name="Zuccaro A."/>
            <person name="Lahrmann U."/>
            <person name="Guldener U."/>
            <person name="Langen G."/>
            <person name="Pfiffi S."/>
            <person name="Biedenkopf D."/>
            <person name="Wong P."/>
            <person name="Samans B."/>
            <person name="Grimm C."/>
            <person name="Basiewicz M."/>
            <person name="Murat C."/>
            <person name="Martin F."/>
            <person name="Kogel K.H."/>
        </authorList>
    </citation>
    <scope>NUCLEOTIDE SEQUENCE [LARGE SCALE GENOMIC DNA]</scope>
    <source>
        <strain evidence="4 5">DSM 11827</strain>
    </source>
</reference>
<dbReference type="AlphaFoldDB" id="G4TDV7"/>
<feature type="signal peptide" evidence="3">
    <location>
        <begin position="1"/>
        <end position="30"/>
    </location>
</feature>
<evidence type="ECO:0000256" key="3">
    <source>
        <dbReference type="SAM" id="SignalP"/>
    </source>
</evidence>
<feature type="compositionally biased region" description="Polar residues" evidence="1">
    <location>
        <begin position="304"/>
        <end position="320"/>
    </location>
</feature>
<evidence type="ECO:0000313" key="4">
    <source>
        <dbReference type="EMBL" id="CCA69493.1"/>
    </source>
</evidence>
<accession>G4TDV7</accession>
<dbReference type="HOGENOM" id="CLU_438850_0_0_1"/>
<feature type="region of interest" description="Disordered" evidence="1">
    <location>
        <begin position="97"/>
        <end position="182"/>
    </location>
</feature>
<feature type="region of interest" description="Disordered" evidence="1">
    <location>
        <begin position="304"/>
        <end position="347"/>
    </location>
</feature>
<name>G4TDV7_SERID</name>
<dbReference type="EMBL" id="CAFZ01000056">
    <property type="protein sequence ID" value="CCA69493.1"/>
    <property type="molecule type" value="Genomic_DNA"/>
</dbReference>
<feature type="compositionally biased region" description="Low complexity" evidence="1">
    <location>
        <begin position="97"/>
        <end position="149"/>
    </location>
</feature>
<keyword evidence="2" id="KW-0472">Membrane</keyword>
<keyword evidence="5" id="KW-1185">Reference proteome</keyword>
<protein>
    <recommendedName>
        <fullName evidence="6">Transmembrane protein</fullName>
    </recommendedName>
</protein>
<feature type="transmembrane region" description="Helical" evidence="2">
    <location>
        <begin position="247"/>
        <end position="271"/>
    </location>
</feature>
<feature type="region of interest" description="Disordered" evidence="1">
    <location>
        <begin position="495"/>
        <end position="522"/>
    </location>
</feature>
<keyword evidence="2" id="KW-0812">Transmembrane</keyword>
<gene>
    <name evidence="4" type="ORF">PIIN_03393</name>
</gene>
<keyword evidence="2" id="KW-1133">Transmembrane helix</keyword>
<comment type="caution">
    <text evidence="4">The sequence shown here is derived from an EMBL/GenBank/DDBJ whole genome shotgun (WGS) entry which is preliminary data.</text>
</comment>
<dbReference type="Proteomes" id="UP000007148">
    <property type="component" value="Unassembled WGS sequence"/>
</dbReference>
<evidence type="ECO:0000256" key="1">
    <source>
        <dbReference type="SAM" id="MobiDB-lite"/>
    </source>
</evidence>
<feature type="compositionally biased region" description="Polar residues" evidence="1">
    <location>
        <begin position="495"/>
        <end position="517"/>
    </location>
</feature>
<sequence length="632" mass="66539">MHVMQTLSGRRHGFGRLLIVSLAFAPTALSSSIHHARNHREISQKRSPGDANALDLDLAAVFPQNRKRLLGEIVGGVGNLVQTLVVGLVGGGSTTVVTTSPLPTSVLPTSSTNVVNNPAPAPTSSSSANGGSSPSSSSNSQAAPAPTTPVAGGSQPSQASSNPTSRSSTTMGGTVFPINLAHGGSTTTIPPQVVTDHQGNLHTITAPLTRTYLTTLPNGVVSTVTEVITPTDYVGASGSSGMSPGKIAAVVGTLVTVFLIVFGISIALLILRKRRKASQRARPTSASSFGSVSDEWAHDARRNSQTALVGSNQPSMSASVAGTRLNFPLPPAPAASPEPGRRPNSMVSNQTFDLAFEQQKRSRDSIIEDKNALRKIGQYPDAGTYTPFAFPPSDQGHTEENGVSPTQLTAALEGAKSFHAQYRLSRGEDQMTENPFSDPAPVTVANKTQQDQYWHPLPNQTARQTGLWRKATFGSDAKLESVSDRSTLSSFSSAEYGTATSHHQPSGSPQLTRMPSVSSDDHYSYHSAMESYANHGLARPVSQAHDPFADPRPSTAGSAFAARPGTSGNESVVSSVYPGGRELGPTPDPVELFYQRPTSMDDGERTIRARSPTLSTRTQSIIYPTLTVTRAT</sequence>
<evidence type="ECO:0008006" key="6">
    <source>
        <dbReference type="Google" id="ProtNLM"/>
    </source>
</evidence>
<keyword evidence="3" id="KW-0732">Signal</keyword>
<proteinExistence type="predicted"/>
<dbReference type="InParanoid" id="G4TDV7"/>
<organism evidence="4 5">
    <name type="scientific">Serendipita indica (strain DSM 11827)</name>
    <name type="common">Root endophyte fungus</name>
    <name type="synonym">Piriformospora indica</name>
    <dbReference type="NCBI Taxonomy" id="1109443"/>
    <lineage>
        <taxon>Eukaryota</taxon>
        <taxon>Fungi</taxon>
        <taxon>Dikarya</taxon>
        <taxon>Basidiomycota</taxon>
        <taxon>Agaricomycotina</taxon>
        <taxon>Agaricomycetes</taxon>
        <taxon>Sebacinales</taxon>
        <taxon>Serendipitaceae</taxon>
        <taxon>Serendipita</taxon>
    </lineage>
</organism>
<evidence type="ECO:0000313" key="5">
    <source>
        <dbReference type="Proteomes" id="UP000007148"/>
    </source>
</evidence>
<dbReference type="OrthoDB" id="3267742at2759"/>